<organism evidence="2 3">
    <name type="scientific">Lasiosphaeris hirsuta</name>
    <dbReference type="NCBI Taxonomy" id="260670"/>
    <lineage>
        <taxon>Eukaryota</taxon>
        <taxon>Fungi</taxon>
        <taxon>Dikarya</taxon>
        <taxon>Ascomycota</taxon>
        <taxon>Pezizomycotina</taxon>
        <taxon>Sordariomycetes</taxon>
        <taxon>Sordariomycetidae</taxon>
        <taxon>Sordariales</taxon>
        <taxon>Lasiosphaeriaceae</taxon>
        <taxon>Lasiosphaeris</taxon>
    </lineage>
</organism>
<evidence type="ECO:0000313" key="2">
    <source>
        <dbReference type="EMBL" id="KAK0720223.1"/>
    </source>
</evidence>
<accession>A0AA40AQN5</accession>
<dbReference type="AlphaFoldDB" id="A0AA40AQN5"/>
<proteinExistence type="predicted"/>
<evidence type="ECO:0000256" key="1">
    <source>
        <dbReference type="SAM" id="MobiDB-lite"/>
    </source>
</evidence>
<comment type="caution">
    <text evidence="2">The sequence shown here is derived from an EMBL/GenBank/DDBJ whole genome shotgun (WGS) entry which is preliminary data.</text>
</comment>
<reference evidence="2" key="1">
    <citation type="submission" date="2023-06" db="EMBL/GenBank/DDBJ databases">
        <title>Genome-scale phylogeny and comparative genomics of the fungal order Sordariales.</title>
        <authorList>
            <consortium name="Lawrence Berkeley National Laboratory"/>
            <person name="Hensen N."/>
            <person name="Bonometti L."/>
            <person name="Westerberg I."/>
            <person name="Brannstrom I.O."/>
            <person name="Guillou S."/>
            <person name="Cros-Aarteil S."/>
            <person name="Calhoun S."/>
            <person name="Haridas S."/>
            <person name="Kuo A."/>
            <person name="Mondo S."/>
            <person name="Pangilinan J."/>
            <person name="Riley R."/>
            <person name="Labutti K."/>
            <person name="Andreopoulos B."/>
            <person name="Lipzen A."/>
            <person name="Chen C."/>
            <person name="Yanf M."/>
            <person name="Daum C."/>
            <person name="Ng V."/>
            <person name="Clum A."/>
            <person name="Steindorff A."/>
            <person name="Ohm R."/>
            <person name="Martin F."/>
            <person name="Silar P."/>
            <person name="Natvig D."/>
            <person name="Lalanne C."/>
            <person name="Gautier V."/>
            <person name="Ament-Velasquez S.L."/>
            <person name="Kruys A."/>
            <person name="Hutchinson M.I."/>
            <person name="Powell A.J."/>
            <person name="Barry K."/>
            <person name="Miller A.N."/>
            <person name="Grigoriev I.V."/>
            <person name="Debuchy R."/>
            <person name="Gladieux P."/>
            <person name="Thoren M.H."/>
            <person name="Johannesson H."/>
        </authorList>
    </citation>
    <scope>NUCLEOTIDE SEQUENCE</scope>
    <source>
        <strain evidence="2">SMH4607-1</strain>
    </source>
</reference>
<evidence type="ECO:0000313" key="3">
    <source>
        <dbReference type="Proteomes" id="UP001172102"/>
    </source>
</evidence>
<feature type="region of interest" description="Disordered" evidence="1">
    <location>
        <begin position="1"/>
        <end position="65"/>
    </location>
</feature>
<name>A0AA40AQN5_9PEZI</name>
<dbReference type="EMBL" id="JAUKUA010000003">
    <property type="protein sequence ID" value="KAK0720223.1"/>
    <property type="molecule type" value="Genomic_DNA"/>
</dbReference>
<gene>
    <name evidence="2" type="ORF">B0H67DRAFT_179801</name>
</gene>
<sequence length="282" mass="31048">MSWIESPQRARVGTMRGGASRDGDGQSGQTAVRVLALSRGRSAGPRRLGSSPDPGHGASSSTATDLRWIPAQTQTQWLHRPLASRQNWHVQAVADETGNPKIPKGDTLAGSHAAREISQGTNRLSSHCSLPRRTPPRENKKAERIIHFCFGVEGRICFRRTRCGIGICSVHLIRSVQRCISLSFSSWPYLSLTPAYLHYYLGTKTTRPQAQAPSFHTPSPHPACRASCRCRVTCSCDFPGACPGQYNNKLIFAKEKSPSKYRSCLAFSKVQSQNAFRCMLLP</sequence>
<dbReference type="Proteomes" id="UP001172102">
    <property type="component" value="Unassembled WGS sequence"/>
</dbReference>
<protein>
    <submittedName>
        <fullName evidence="2">Uncharacterized protein</fullName>
    </submittedName>
</protein>
<keyword evidence="3" id="KW-1185">Reference proteome</keyword>